<feature type="transmembrane region" description="Helical" evidence="14">
    <location>
        <begin position="182"/>
        <end position="202"/>
    </location>
</feature>
<dbReference type="EMBL" id="MU825875">
    <property type="protein sequence ID" value="KAJ7386652.1"/>
    <property type="molecule type" value="Genomic_DNA"/>
</dbReference>
<comment type="pathway">
    <text evidence="3">Sphingolipid metabolism.</text>
</comment>
<dbReference type="SMART" id="SM00389">
    <property type="entry name" value="HOX"/>
    <property type="match status" value="1"/>
</dbReference>
<keyword evidence="11 13" id="KW-0539">Nucleus</keyword>
<dbReference type="PANTHER" id="PTHR12560">
    <property type="entry name" value="LONGEVITY ASSURANCE FACTOR 1 LAG1"/>
    <property type="match status" value="1"/>
</dbReference>
<dbReference type="GO" id="GO:0005634">
    <property type="term" value="C:nucleus"/>
    <property type="evidence" value="ECO:0007669"/>
    <property type="project" value="UniProtKB-SubCell"/>
</dbReference>
<sequence>MADQLQAWRVWWWDADFWLPDNSTWQGLDEAKNPRWLQSGELFLCFPVAIVLIILRFIFERFIAGPIVVGYIGVEDKPIVFVQNTFCEKVYQTISKSPNAERVEGLSKQLGWPTRDVKRWFKNRRQQSKPSLKRKATESSWRFVFYLATSVYGLLILSKEPWLWDLRLCFVGHGKQPISDEIFYYYLIETGFYLSLLISLVVDVKRKDFWQMVVHHIVTIMLTTFSYYTGFFRIGSVIILLHDLSDILLESAKVFNYAKWEATTNTIFVLFAVVFNSSSSFIIHSGWSMRCTTVRVIVAFLKHGPGLWDCWYVCRFFTCIGLTRFPRSQCSSS</sequence>
<evidence type="ECO:0000256" key="1">
    <source>
        <dbReference type="ARBA" id="ARBA00004477"/>
    </source>
</evidence>
<keyword evidence="17" id="KW-0012">Acyltransferase</keyword>
<keyword evidence="9 12" id="KW-0472">Membrane</keyword>
<evidence type="ECO:0000259" key="16">
    <source>
        <dbReference type="PROSITE" id="PS50922"/>
    </source>
</evidence>
<dbReference type="PROSITE" id="PS50922">
    <property type="entry name" value="TLC"/>
    <property type="match status" value="1"/>
</dbReference>
<dbReference type="PANTHER" id="PTHR12560:SF0">
    <property type="entry name" value="LD18904P"/>
    <property type="match status" value="1"/>
</dbReference>
<evidence type="ECO:0000256" key="6">
    <source>
        <dbReference type="ARBA" id="ARBA00022824"/>
    </source>
</evidence>
<comment type="caution">
    <text evidence="17">The sequence shown here is derived from an EMBL/GenBank/DDBJ whole genome shotgun (WGS) entry which is preliminary data.</text>
</comment>
<evidence type="ECO:0000256" key="5">
    <source>
        <dbReference type="ARBA" id="ARBA00022692"/>
    </source>
</evidence>
<keyword evidence="4 17" id="KW-0808">Transferase</keyword>
<evidence type="ECO:0000256" key="8">
    <source>
        <dbReference type="ARBA" id="ARBA00023098"/>
    </source>
</evidence>
<proteinExistence type="predicted"/>
<keyword evidence="7 14" id="KW-1133">Transmembrane helix</keyword>
<keyword evidence="5 12" id="KW-0812">Transmembrane</keyword>
<evidence type="ECO:0000256" key="13">
    <source>
        <dbReference type="RuleBase" id="RU000682"/>
    </source>
</evidence>
<dbReference type="Pfam" id="PF03798">
    <property type="entry name" value="TRAM_LAG1_CLN8"/>
    <property type="match status" value="1"/>
</dbReference>
<feature type="transmembrane region" description="Helical" evidence="14">
    <location>
        <begin position="36"/>
        <end position="59"/>
    </location>
</feature>
<evidence type="ECO:0000256" key="7">
    <source>
        <dbReference type="ARBA" id="ARBA00022989"/>
    </source>
</evidence>
<dbReference type="GO" id="GO:0003677">
    <property type="term" value="F:DNA binding"/>
    <property type="evidence" value="ECO:0007669"/>
    <property type="project" value="UniProtKB-UniRule"/>
</dbReference>
<dbReference type="Pfam" id="PF00046">
    <property type="entry name" value="Homeodomain"/>
    <property type="match status" value="1"/>
</dbReference>
<dbReference type="AlphaFoldDB" id="A0A9X0D463"/>
<dbReference type="InterPro" id="IPR016439">
    <property type="entry name" value="Lag1/Lac1-like"/>
</dbReference>
<dbReference type="CDD" id="cd00086">
    <property type="entry name" value="homeodomain"/>
    <property type="match status" value="1"/>
</dbReference>
<evidence type="ECO:0000256" key="11">
    <source>
        <dbReference type="PROSITE-ProRule" id="PRU00108"/>
    </source>
</evidence>
<dbReference type="OrthoDB" id="537032at2759"/>
<dbReference type="InterPro" id="IPR001356">
    <property type="entry name" value="HD"/>
</dbReference>
<feature type="domain" description="TLC" evidence="16">
    <location>
        <begin position="134"/>
        <end position="321"/>
    </location>
</feature>
<protein>
    <submittedName>
        <fullName evidence="17">Ceramide synthase 5</fullName>
        <ecNumber evidence="17">2.3.1.24</ecNumber>
    </submittedName>
</protein>
<dbReference type="GO" id="GO:0005789">
    <property type="term" value="C:endoplasmic reticulum membrane"/>
    <property type="evidence" value="ECO:0007669"/>
    <property type="project" value="UniProtKB-SubCell"/>
</dbReference>
<feature type="DNA-binding region" description="Homeobox" evidence="11">
    <location>
        <begin position="90"/>
        <end position="132"/>
    </location>
</feature>
<evidence type="ECO:0000256" key="10">
    <source>
        <dbReference type="ARBA" id="ARBA00049036"/>
    </source>
</evidence>
<keyword evidence="18" id="KW-1185">Reference proteome</keyword>
<evidence type="ECO:0000256" key="3">
    <source>
        <dbReference type="ARBA" id="ARBA00004991"/>
    </source>
</evidence>
<evidence type="ECO:0000259" key="15">
    <source>
        <dbReference type="PROSITE" id="PS50071"/>
    </source>
</evidence>
<accession>A0A9X0D463</accession>
<dbReference type="PROSITE" id="PS50071">
    <property type="entry name" value="HOMEOBOX_2"/>
    <property type="match status" value="1"/>
</dbReference>
<feature type="domain" description="Homeobox" evidence="15">
    <location>
        <begin position="88"/>
        <end position="131"/>
    </location>
</feature>
<keyword evidence="6" id="KW-0256">Endoplasmic reticulum</keyword>
<dbReference type="SMART" id="SM00724">
    <property type="entry name" value="TLC"/>
    <property type="match status" value="1"/>
</dbReference>
<dbReference type="Gene3D" id="1.10.10.60">
    <property type="entry name" value="Homeodomain-like"/>
    <property type="match status" value="1"/>
</dbReference>
<feature type="transmembrane region" description="Helical" evidence="14">
    <location>
        <begin position="262"/>
        <end position="283"/>
    </location>
</feature>
<feature type="transmembrane region" description="Helical" evidence="14">
    <location>
        <begin position="214"/>
        <end position="242"/>
    </location>
</feature>
<dbReference type="Proteomes" id="UP001163046">
    <property type="component" value="Unassembled WGS sequence"/>
</dbReference>
<evidence type="ECO:0000313" key="17">
    <source>
        <dbReference type="EMBL" id="KAJ7386652.1"/>
    </source>
</evidence>
<dbReference type="InterPro" id="IPR009057">
    <property type="entry name" value="Homeodomain-like_sf"/>
</dbReference>
<dbReference type="PIRSF" id="PIRSF005225">
    <property type="entry name" value="LAG1_LAC1"/>
    <property type="match status" value="1"/>
</dbReference>
<evidence type="ECO:0000256" key="9">
    <source>
        <dbReference type="ARBA" id="ARBA00023136"/>
    </source>
</evidence>
<keyword evidence="11 13" id="KW-0371">Homeobox</keyword>
<reference evidence="17" key="1">
    <citation type="submission" date="2023-01" db="EMBL/GenBank/DDBJ databases">
        <title>Genome assembly of the deep-sea coral Lophelia pertusa.</title>
        <authorList>
            <person name="Herrera S."/>
            <person name="Cordes E."/>
        </authorList>
    </citation>
    <scope>NUCLEOTIDE SEQUENCE</scope>
    <source>
        <strain evidence="17">USNM1676648</strain>
        <tissue evidence="17">Polyp</tissue>
    </source>
</reference>
<dbReference type="EC" id="2.3.1.24" evidence="17"/>
<dbReference type="SUPFAM" id="SSF46689">
    <property type="entry name" value="Homeodomain-like"/>
    <property type="match status" value="1"/>
</dbReference>
<keyword evidence="11 13" id="KW-0238">DNA-binding</keyword>
<comment type="subcellular location">
    <subcellularLocation>
        <location evidence="1">Endoplasmic reticulum membrane</location>
        <topology evidence="1">Multi-pass membrane protein</topology>
    </subcellularLocation>
    <subcellularLocation>
        <location evidence="11 13">Nucleus</location>
    </subcellularLocation>
</comment>
<comment type="catalytic activity">
    <reaction evidence="10">
        <text>sphinganine + octadecanoyl-CoA = N-(octadecanoyl)-sphinganine + CoA + H(+)</text>
        <dbReference type="Rhea" id="RHEA:36547"/>
        <dbReference type="ChEBI" id="CHEBI:15378"/>
        <dbReference type="ChEBI" id="CHEBI:57287"/>
        <dbReference type="ChEBI" id="CHEBI:57394"/>
        <dbReference type="ChEBI" id="CHEBI:57817"/>
        <dbReference type="ChEBI" id="CHEBI:67033"/>
    </reaction>
    <physiologicalReaction direction="left-to-right" evidence="10">
        <dbReference type="Rhea" id="RHEA:36548"/>
    </physiologicalReaction>
</comment>
<evidence type="ECO:0000256" key="2">
    <source>
        <dbReference type="ARBA" id="ARBA00004760"/>
    </source>
</evidence>
<keyword evidence="8" id="KW-0443">Lipid metabolism</keyword>
<dbReference type="InterPro" id="IPR006634">
    <property type="entry name" value="TLC-dom"/>
</dbReference>
<dbReference type="FunFam" id="1.10.10.60:FF:000020">
    <property type="entry name" value="Ceramide synthase 5"/>
    <property type="match status" value="1"/>
</dbReference>
<evidence type="ECO:0000256" key="4">
    <source>
        <dbReference type="ARBA" id="ARBA00022679"/>
    </source>
</evidence>
<evidence type="ECO:0000256" key="12">
    <source>
        <dbReference type="PROSITE-ProRule" id="PRU00205"/>
    </source>
</evidence>
<evidence type="ECO:0000313" key="18">
    <source>
        <dbReference type="Proteomes" id="UP001163046"/>
    </source>
</evidence>
<dbReference type="GO" id="GO:0050291">
    <property type="term" value="F:sphingosine N-acyltransferase activity"/>
    <property type="evidence" value="ECO:0007669"/>
    <property type="project" value="UniProtKB-EC"/>
</dbReference>
<name>A0A9X0D463_9CNID</name>
<comment type="pathway">
    <text evidence="2">Lipid metabolism; sphingolipid metabolism.</text>
</comment>
<gene>
    <name evidence="17" type="primary">CERS5</name>
    <name evidence="17" type="ORF">OS493_006657</name>
</gene>
<dbReference type="GO" id="GO:0046513">
    <property type="term" value="P:ceramide biosynthetic process"/>
    <property type="evidence" value="ECO:0007669"/>
    <property type="project" value="InterPro"/>
</dbReference>
<organism evidence="17 18">
    <name type="scientific">Desmophyllum pertusum</name>
    <dbReference type="NCBI Taxonomy" id="174260"/>
    <lineage>
        <taxon>Eukaryota</taxon>
        <taxon>Metazoa</taxon>
        <taxon>Cnidaria</taxon>
        <taxon>Anthozoa</taxon>
        <taxon>Hexacorallia</taxon>
        <taxon>Scleractinia</taxon>
        <taxon>Caryophylliina</taxon>
        <taxon>Caryophylliidae</taxon>
        <taxon>Desmophyllum</taxon>
    </lineage>
</organism>
<feature type="transmembrane region" description="Helical" evidence="14">
    <location>
        <begin position="143"/>
        <end position="162"/>
    </location>
</feature>
<evidence type="ECO:0000256" key="14">
    <source>
        <dbReference type="SAM" id="Phobius"/>
    </source>
</evidence>